<keyword evidence="4" id="KW-0256">Endoplasmic reticulum</keyword>
<dbReference type="GO" id="GO:0003924">
    <property type="term" value="F:GTPase activity"/>
    <property type="evidence" value="ECO:0007669"/>
    <property type="project" value="InterPro"/>
</dbReference>
<name>A0A9Q0K3F7_9MAGN</name>
<evidence type="ECO:0000256" key="4">
    <source>
        <dbReference type="ARBA" id="ARBA00022824"/>
    </source>
</evidence>
<accession>A0A9Q0K3F7</accession>
<protein>
    <recommendedName>
        <fullName evidence="8">EngC GTPase domain-containing protein</fullName>
    </recommendedName>
</protein>
<reference evidence="9" key="1">
    <citation type="journal article" date="2023" name="Plant J.">
        <title>The genome of the king protea, Protea cynaroides.</title>
        <authorList>
            <person name="Chang J."/>
            <person name="Duong T.A."/>
            <person name="Schoeman C."/>
            <person name="Ma X."/>
            <person name="Roodt D."/>
            <person name="Barker N."/>
            <person name="Li Z."/>
            <person name="Van de Peer Y."/>
            <person name="Mizrachi E."/>
        </authorList>
    </citation>
    <scope>NUCLEOTIDE SEQUENCE</scope>
    <source>
        <tissue evidence="9">Young leaves</tissue>
    </source>
</reference>
<keyword evidence="10" id="KW-1185">Reference proteome</keyword>
<feature type="domain" description="EngC GTPase" evidence="8">
    <location>
        <begin position="119"/>
        <end position="161"/>
    </location>
</feature>
<comment type="similarity">
    <text evidence="2">Belongs to the SPCS1 family.</text>
</comment>
<dbReference type="GO" id="GO:0005787">
    <property type="term" value="C:signal peptidase complex"/>
    <property type="evidence" value="ECO:0007669"/>
    <property type="project" value="InterPro"/>
</dbReference>
<feature type="transmembrane region" description="Helical" evidence="7">
    <location>
        <begin position="21"/>
        <end position="41"/>
    </location>
</feature>
<evidence type="ECO:0000256" key="2">
    <source>
        <dbReference type="ARBA" id="ARBA00005245"/>
    </source>
</evidence>
<dbReference type="InterPro" id="IPR010914">
    <property type="entry name" value="RsgA_GTPase_dom"/>
</dbReference>
<dbReference type="GO" id="GO:0005525">
    <property type="term" value="F:GTP binding"/>
    <property type="evidence" value="ECO:0007669"/>
    <property type="project" value="InterPro"/>
</dbReference>
<dbReference type="PANTHER" id="PTHR32120">
    <property type="entry name" value="SMALL RIBOSOMAL SUBUNIT BIOGENESIS GTPASE RSGA"/>
    <property type="match status" value="1"/>
</dbReference>
<dbReference type="Pfam" id="PF03193">
    <property type="entry name" value="RsgA_GTPase"/>
    <property type="match status" value="1"/>
</dbReference>
<evidence type="ECO:0000256" key="7">
    <source>
        <dbReference type="SAM" id="Phobius"/>
    </source>
</evidence>
<keyword evidence="5 7" id="KW-1133">Transmembrane helix</keyword>
<dbReference type="Proteomes" id="UP001141806">
    <property type="component" value="Unassembled WGS sequence"/>
</dbReference>
<sequence length="246" mass="27916">MLVAFAVGAFSTGCTMDSFQMMLVIYAAGVVLITLITVPNWPFFNRHPLKWLDPIEAERHPKLQPVTSKKKLTKQHQNMGRKAFLINALRSNQCISVYSFCYRSRSLFELIEGSKWFESQLVDEVLAKRGRGKHTTHHVSLFSLSGGGYLADTPGFNQPSLMKVTKISLAQAFPELHILDVPFLFISSDQKKEPRLDLKKHRSQSRKQINLSKLQELDDLDDVDDEDKLVDVEEGTLLTAMGHENK</sequence>
<evidence type="ECO:0000259" key="8">
    <source>
        <dbReference type="Pfam" id="PF03193"/>
    </source>
</evidence>
<evidence type="ECO:0000256" key="3">
    <source>
        <dbReference type="ARBA" id="ARBA00022692"/>
    </source>
</evidence>
<comment type="subcellular location">
    <subcellularLocation>
        <location evidence="1">Endoplasmic reticulum membrane</location>
        <topology evidence="1">Multi-pass membrane protein</topology>
    </subcellularLocation>
</comment>
<dbReference type="InterPro" id="IPR009542">
    <property type="entry name" value="Spc1/SPCS1"/>
</dbReference>
<dbReference type="InterPro" id="IPR004881">
    <property type="entry name" value="Ribosome_biogen_GTPase_RsgA"/>
</dbReference>
<evidence type="ECO:0000256" key="1">
    <source>
        <dbReference type="ARBA" id="ARBA00004477"/>
    </source>
</evidence>
<dbReference type="AlphaFoldDB" id="A0A9Q0K3F7"/>
<dbReference type="GO" id="GO:0006465">
    <property type="term" value="P:signal peptide processing"/>
    <property type="evidence" value="ECO:0007669"/>
    <property type="project" value="InterPro"/>
</dbReference>
<evidence type="ECO:0000313" key="9">
    <source>
        <dbReference type="EMBL" id="KAJ4961427.1"/>
    </source>
</evidence>
<dbReference type="PANTHER" id="PTHR32120:SF11">
    <property type="entry name" value="SMALL RIBOSOMAL SUBUNIT BIOGENESIS GTPASE RSGA 1, MITOCHONDRIAL-RELATED"/>
    <property type="match status" value="1"/>
</dbReference>
<dbReference type="InterPro" id="IPR027417">
    <property type="entry name" value="P-loop_NTPase"/>
</dbReference>
<organism evidence="9 10">
    <name type="scientific">Protea cynaroides</name>
    <dbReference type="NCBI Taxonomy" id="273540"/>
    <lineage>
        <taxon>Eukaryota</taxon>
        <taxon>Viridiplantae</taxon>
        <taxon>Streptophyta</taxon>
        <taxon>Embryophyta</taxon>
        <taxon>Tracheophyta</taxon>
        <taxon>Spermatophyta</taxon>
        <taxon>Magnoliopsida</taxon>
        <taxon>Proteales</taxon>
        <taxon>Proteaceae</taxon>
        <taxon>Protea</taxon>
    </lineage>
</organism>
<evidence type="ECO:0000313" key="10">
    <source>
        <dbReference type="Proteomes" id="UP001141806"/>
    </source>
</evidence>
<dbReference type="Pfam" id="PF06645">
    <property type="entry name" value="SPC12"/>
    <property type="match status" value="1"/>
</dbReference>
<evidence type="ECO:0000256" key="5">
    <source>
        <dbReference type="ARBA" id="ARBA00022989"/>
    </source>
</evidence>
<gene>
    <name evidence="9" type="ORF">NE237_021337</name>
</gene>
<dbReference type="SUPFAM" id="SSF52540">
    <property type="entry name" value="P-loop containing nucleoside triphosphate hydrolases"/>
    <property type="match status" value="1"/>
</dbReference>
<evidence type="ECO:0000256" key="6">
    <source>
        <dbReference type="ARBA" id="ARBA00023136"/>
    </source>
</evidence>
<comment type="caution">
    <text evidence="9">The sequence shown here is derived from an EMBL/GenBank/DDBJ whole genome shotgun (WGS) entry which is preliminary data.</text>
</comment>
<keyword evidence="3 7" id="KW-0812">Transmembrane</keyword>
<dbReference type="EMBL" id="JAMYWD010000009">
    <property type="protein sequence ID" value="KAJ4961427.1"/>
    <property type="molecule type" value="Genomic_DNA"/>
</dbReference>
<keyword evidence="6 7" id="KW-0472">Membrane</keyword>
<dbReference type="OrthoDB" id="263893at2759"/>
<dbReference type="Gene3D" id="3.40.50.300">
    <property type="entry name" value="P-loop containing nucleotide triphosphate hydrolases"/>
    <property type="match status" value="1"/>
</dbReference>
<proteinExistence type="inferred from homology"/>